<dbReference type="GO" id="GO:0008320">
    <property type="term" value="F:protein transmembrane transporter activity"/>
    <property type="evidence" value="ECO:0007669"/>
    <property type="project" value="TreeGrafter"/>
</dbReference>
<dbReference type="GO" id="GO:0046819">
    <property type="term" value="P:protein secretion by the type V secretion system"/>
    <property type="evidence" value="ECO:0007669"/>
    <property type="project" value="TreeGrafter"/>
</dbReference>
<comment type="caution">
    <text evidence="2">The sequence shown here is derived from an EMBL/GenBank/DDBJ whole genome shotgun (WGS) entry which is preliminary data.</text>
</comment>
<accession>X0XYQ4</accession>
<dbReference type="EMBL" id="BARS01051759">
    <property type="protein sequence ID" value="GAG48465.1"/>
    <property type="molecule type" value="Genomic_DNA"/>
</dbReference>
<proteinExistence type="predicted"/>
<feature type="non-terminal residue" evidence="2">
    <location>
        <position position="1"/>
    </location>
</feature>
<dbReference type="PANTHER" id="PTHR34597:SF3">
    <property type="entry name" value="OUTER MEMBRANE TRANSPORTER CDIB"/>
    <property type="match status" value="1"/>
</dbReference>
<feature type="non-terminal residue" evidence="2">
    <location>
        <position position="234"/>
    </location>
</feature>
<dbReference type="AlphaFoldDB" id="X0XYQ4"/>
<dbReference type="InterPro" id="IPR005565">
    <property type="entry name" value="Hemolysn_activator_HlyB_C"/>
</dbReference>
<name>X0XYQ4_9ZZZZ</name>
<dbReference type="PANTHER" id="PTHR34597">
    <property type="entry name" value="SLR1661 PROTEIN"/>
    <property type="match status" value="1"/>
</dbReference>
<feature type="domain" description="Haemolysin activator HlyB C-terminal" evidence="1">
    <location>
        <begin position="136"/>
        <end position="232"/>
    </location>
</feature>
<evidence type="ECO:0000259" key="1">
    <source>
        <dbReference type="Pfam" id="PF03865"/>
    </source>
</evidence>
<reference evidence="2" key="1">
    <citation type="journal article" date="2014" name="Front. Microbiol.">
        <title>High frequency of phylogenetically diverse reductive dehalogenase-homologous genes in deep subseafloor sedimentary metagenomes.</title>
        <authorList>
            <person name="Kawai M."/>
            <person name="Futagami T."/>
            <person name="Toyoda A."/>
            <person name="Takaki Y."/>
            <person name="Nishi S."/>
            <person name="Hori S."/>
            <person name="Arai W."/>
            <person name="Tsubouchi T."/>
            <person name="Morono Y."/>
            <person name="Uchiyama I."/>
            <person name="Ito T."/>
            <person name="Fujiyama A."/>
            <person name="Inagaki F."/>
            <person name="Takami H."/>
        </authorList>
    </citation>
    <scope>NUCLEOTIDE SEQUENCE</scope>
    <source>
        <strain evidence="2">Expedition CK06-06</strain>
    </source>
</reference>
<organism evidence="2">
    <name type="scientific">marine sediment metagenome</name>
    <dbReference type="NCBI Taxonomy" id="412755"/>
    <lineage>
        <taxon>unclassified sequences</taxon>
        <taxon>metagenomes</taxon>
        <taxon>ecological metagenomes</taxon>
    </lineage>
</organism>
<gene>
    <name evidence="2" type="ORF">S01H1_77040</name>
</gene>
<dbReference type="Gene3D" id="2.40.160.50">
    <property type="entry name" value="membrane protein fhac: a member of the omp85/tpsb transporter family"/>
    <property type="match status" value="1"/>
</dbReference>
<dbReference type="InterPro" id="IPR051544">
    <property type="entry name" value="TPS_OM_transporter"/>
</dbReference>
<evidence type="ECO:0000313" key="2">
    <source>
        <dbReference type="EMBL" id="GAG48465.1"/>
    </source>
</evidence>
<dbReference type="Pfam" id="PF03865">
    <property type="entry name" value="ShlB"/>
    <property type="match status" value="1"/>
</dbReference>
<sequence>RFFVGVNLGNVFDRGHEMGYQYTTNRHFNNFGIHSAYWHIPLPNRDRLDFFGNYADYNTSSGNTKLGSINWMAHVRYVTSLPSRHDLRHELEFGLDFRRADNDLQVGGGTVYDDYIDIAQIAVQYGGRIKDRNGETSYTLNTYWSPTDNLLSNHQTKEKYQAVRAGTTPVYFYAHMSLERVWILPKDWTLFNHLTAQVSSNRLPPTEQLGLGGYNTVRGFDERDVNSDQGVMAT</sequence>
<dbReference type="GO" id="GO:0098046">
    <property type="term" value="C:type V protein secretion system complex"/>
    <property type="evidence" value="ECO:0007669"/>
    <property type="project" value="TreeGrafter"/>
</dbReference>
<protein>
    <recommendedName>
        <fullName evidence="1">Haemolysin activator HlyB C-terminal domain-containing protein</fullName>
    </recommendedName>
</protein>